<dbReference type="InterPro" id="IPR019533">
    <property type="entry name" value="Peptidase_S26"/>
</dbReference>
<dbReference type="EMBL" id="JAGEOJ010000010">
    <property type="protein sequence ID" value="MBO2450398.1"/>
    <property type="molecule type" value="Genomic_DNA"/>
</dbReference>
<dbReference type="PANTHER" id="PTHR43390">
    <property type="entry name" value="SIGNAL PEPTIDASE I"/>
    <property type="match status" value="1"/>
</dbReference>
<comment type="catalytic activity">
    <reaction evidence="3">
        <text>Cleavage of hydrophobic, N-terminal signal or leader sequences from secreted and periplasmic proteins.</text>
        <dbReference type="EC" id="3.4.21.89"/>
    </reaction>
</comment>
<dbReference type="NCBIfam" id="TIGR02227">
    <property type="entry name" value="sigpep_I_bact"/>
    <property type="match status" value="1"/>
</dbReference>
<feature type="transmembrane region" description="Helical" evidence="3">
    <location>
        <begin position="12"/>
        <end position="34"/>
    </location>
</feature>
<organism evidence="5 6">
    <name type="scientific">Actinomadura barringtoniae</name>
    <dbReference type="NCBI Taxonomy" id="1427535"/>
    <lineage>
        <taxon>Bacteria</taxon>
        <taxon>Bacillati</taxon>
        <taxon>Actinomycetota</taxon>
        <taxon>Actinomycetes</taxon>
        <taxon>Streptosporangiales</taxon>
        <taxon>Thermomonosporaceae</taxon>
        <taxon>Actinomadura</taxon>
    </lineage>
</organism>
<dbReference type="EC" id="3.4.21.89" evidence="3"/>
<keyword evidence="3" id="KW-0645">Protease</keyword>
<keyword evidence="3 5" id="KW-0378">Hydrolase</keyword>
<dbReference type="AlphaFoldDB" id="A0A939T5A5"/>
<comment type="caution">
    <text evidence="5">The sequence shown here is derived from an EMBL/GenBank/DDBJ whole genome shotgun (WGS) entry which is preliminary data.</text>
</comment>
<dbReference type="GO" id="GO:0005886">
    <property type="term" value="C:plasma membrane"/>
    <property type="evidence" value="ECO:0007669"/>
    <property type="project" value="UniProtKB-SubCell"/>
</dbReference>
<dbReference type="SUPFAM" id="SSF51306">
    <property type="entry name" value="LexA/Signal peptidase"/>
    <property type="match status" value="1"/>
</dbReference>
<dbReference type="GO" id="GO:0009003">
    <property type="term" value="F:signal peptidase activity"/>
    <property type="evidence" value="ECO:0007669"/>
    <property type="project" value="UniProtKB-EC"/>
</dbReference>
<evidence type="ECO:0000313" key="5">
    <source>
        <dbReference type="EMBL" id="MBO2450398.1"/>
    </source>
</evidence>
<protein>
    <recommendedName>
        <fullName evidence="3">Signal peptidase I</fullName>
        <ecNumber evidence="3">3.4.21.89</ecNumber>
    </recommendedName>
</protein>
<accession>A0A939T5A5</accession>
<keyword evidence="6" id="KW-1185">Reference proteome</keyword>
<dbReference type="PRINTS" id="PR00727">
    <property type="entry name" value="LEADERPTASE"/>
</dbReference>
<reference evidence="5" key="1">
    <citation type="submission" date="2021-03" db="EMBL/GenBank/DDBJ databases">
        <authorList>
            <person name="Kanchanasin P."/>
            <person name="Saeng-In P."/>
            <person name="Phongsopitanun W."/>
            <person name="Yuki M."/>
            <person name="Kudo T."/>
            <person name="Ohkuma M."/>
            <person name="Tanasupawat S."/>
        </authorList>
    </citation>
    <scope>NUCLEOTIDE SEQUENCE</scope>
    <source>
        <strain evidence="5">GKU 128</strain>
    </source>
</reference>
<dbReference type="InterPro" id="IPR000223">
    <property type="entry name" value="Pept_S26A_signal_pept_1"/>
</dbReference>
<dbReference type="Proteomes" id="UP000669179">
    <property type="component" value="Unassembled WGS sequence"/>
</dbReference>
<proteinExistence type="inferred from homology"/>
<evidence type="ECO:0000256" key="3">
    <source>
        <dbReference type="RuleBase" id="RU362042"/>
    </source>
</evidence>
<dbReference type="InterPro" id="IPR036286">
    <property type="entry name" value="LexA/Signal_pep-like_sf"/>
</dbReference>
<dbReference type="CDD" id="cd06530">
    <property type="entry name" value="S26_SPase_I"/>
    <property type="match status" value="1"/>
</dbReference>
<evidence type="ECO:0000313" key="6">
    <source>
        <dbReference type="Proteomes" id="UP000669179"/>
    </source>
</evidence>
<gene>
    <name evidence="5" type="primary">lepB</name>
    <name evidence="5" type="ORF">J4573_25070</name>
</gene>
<evidence type="ECO:0000256" key="1">
    <source>
        <dbReference type="ARBA" id="ARBA00004401"/>
    </source>
</evidence>
<evidence type="ECO:0000256" key="2">
    <source>
        <dbReference type="ARBA" id="ARBA00009370"/>
    </source>
</evidence>
<comment type="subcellular location">
    <subcellularLocation>
        <location evidence="1">Cell membrane</location>
        <topology evidence="1">Single-pass type II membrane protein</topology>
    </subcellularLocation>
    <subcellularLocation>
        <location evidence="3">Membrane</location>
        <topology evidence="3">Single-pass type II membrane protein</topology>
    </subcellularLocation>
</comment>
<dbReference type="GO" id="GO:0006465">
    <property type="term" value="P:signal peptide processing"/>
    <property type="evidence" value="ECO:0007669"/>
    <property type="project" value="InterPro"/>
</dbReference>
<keyword evidence="3" id="KW-0472">Membrane</keyword>
<keyword evidence="3" id="KW-0812">Transmembrane</keyword>
<comment type="similarity">
    <text evidence="2 3">Belongs to the peptidase S26 family.</text>
</comment>
<sequence>MNRSSGGRGLRNPLLFALLGLEVLVGISAIGVVVGSTDVMTVPGRGMENTAQVGDRVIVQRGHDVRRGDVVTVTAPEWGGAGGVGGVGGGADRVYMSRVIGVGGDQVASDARGQLTVNGRALHEDYVKPGPALSRPFNVKVPPGRIWVMGDNRPLQAHSPLHVGDPGGGTLQAGNVKGRVIEAGKGSSWREVTSPSRSGMPVPVIALLVAAVAAVLFLISLPVVLVVVLRGSKAPRDPAFRT</sequence>
<dbReference type="RefSeq" id="WP_208258273.1">
    <property type="nucleotide sequence ID" value="NZ_JAGEOJ010000010.1"/>
</dbReference>
<evidence type="ECO:0000259" key="4">
    <source>
        <dbReference type="Pfam" id="PF10502"/>
    </source>
</evidence>
<keyword evidence="3" id="KW-1133">Transmembrane helix</keyword>
<feature type="transmembrane region" description="Helical" evidence="3">
    <location>
        <begin position="204"/>
        <end position="229"/>
    </location>
</feature>
<dbReference type="PANTHER" id="PTHR43390:SF1">
    <property type="entry name" value="CHLOROPLAST PROCESSING PEPTIDASE"/>
    <property type="match status" value="1"/>
</dbReference>
<dbReference type="Gene3D" id="2.10.109.10">
    <property type="entry name" value="Umud Fragment, subunit A"/>
    <property type="match status" value="1"/>
</dbReference>
<dbReference type="Pfam" id="PF10502">
    <property type="entry name" value="Peptidase_S26"/>
    <property type="match status" value="1"/>
</dbReference>
<name>A0A939T5A5_9ACTN</name>
<comment type="caution">
    <text evidence="3">Lacks conserved residue(s) required for the propagation of feature annotation.</text>
</comment>
<feature type="domain" description="Peptidase S26" evidence="4">
    <location>
        <begin position="26"/>
        <end position="155"/>
    </location>
</feature>
<dbReference type="GO" id="GO:0004252">
    <property type="term" value="F:serine-type endopeptidase activity"/>
    <property type="evidence" value="ECO:0007669"/>
    <property type="project" value="InterPro"/>
</dbReference>